<feature type="compositionally biased region" description="Low complexity" evidence="1">
    <location>
        <begin position="1"/>
        <end position="16"/>
    </location>
</feature>
<evidence type="ECO:0000313" key="4">
    <source>
        <dbReference type="Proteomes" id="UP000182658"/>
    </source>
</evidence>
<feature type="region of interest" description="Disordered" evidence="1">
    <location>
        <begin position="1"/>
        <end position="48"/>
    </location>
</feature>
<dbReference type="Pfam" id="PF06985">
    <property type="entry name" value="HET"/>
    <property type="match status" value="1"/>
</dbReference>
<keyword evidence="4" id="KW-1185">Reference proteome</keyword>
<dbReference type="PANTHER" id="PTHR33112">
    <property type="entry name" value="DOMAIN PROTEIN, PUTATIVE-RELATED"/>
    <property type="match status" value="1"/>
</dbReference>
<evidence type="ECO:0000256" key="1">
    <source>
        <dbReference type="SAM" id="MobiDB-lite"/>
    </source>
</evidence>
<accession>A0A1J7ICW2</accession>
<organism evidence="3 4">
    <name type="scientific">Coniochaeta ligniaria NRRL 30616</name>
    <dbReference type="NCBI Taxonomy" id="1408157"/>
    <lineage>
        <taxon>Eukaryota</taxon>
        <taxon>Fungi</taxon>
        <taxon>Dikarya</taxon>
        <taxon>Ascomycota</taxon>
        <taxon>Pezizomycotina</taxon>
        <taxon>Sordariomycetes</taxon>
        <taxon>Sordariomycetidae</taxon>
        <taxon>Coniochaetales</taxon>
        <taxon>Coniochaetaceae</taxon>
        <taxon>Coniochaeta</taxon>
    </lineage>
</organism>
<dbReference type="OrthoDB" id="8300194at2759"/>
<dbReference type="InParanoid" id="A0A1J7ICW2"/>
<name>A0A1J7ICW2_9PEZI</name>
<feature type="compositionally biased region" description="Polar residues" evidence="1">
    <location>
        <begin position="37"/>
        <end position="46"/>
    </location>
</feature>
<dbReference type="PANTHER" id="PTHR33112:SF16">
    <property type="entry name" value="HETEROKARYON INCOMPATIBILITY DOMAIN-CONTAINING PROTEIN"/>
    <property type="match status" value="1"/>
</dbReference>
<feature type="domain" description="Heterokaryon incompatibility" evidence="2">
    <location>
        <begin position="238"/>
        <end position="397"/>
    </location>
</feature>
<dbReference type="InterPro" id="IPR010730">
    <property type="entry name" value="HET"/>
</dbReference>
<dbReference type="AlphaFoldDB" id="A0A1J7ICW2"/>
<protein>
    <submittedName>
        <fullName evidence="3">HET-domain-containing protein</fullName>
    </submittedName>
</protein>
<reference evidence="3 4" key="1">
    <citation type="submission" date="2016-10" db="EMBL/GenBank/DDBJ databases">
        <title>Draft genome sequence of Coniochaeta ligniaria NRRL30616, a lignocellulolytic fungus for bioabatement of inhibitors in plant biomass hydrolysates.</title>
        <authorList>
            <consortium name="DOE Joint Genome Institute"/>
            <person name="Jimenez D.J."/>
            <person name="Hector R.E."/>
            <person name="Riley R."/>
            <person name="Sun H."/>
            <person name="Grigoriev I.V."/>
            <person name="Van Elsas J.D."/>
            <person name="Nichols N.N."/>
        </authorList>
    </citation>
    <scope>NUCLEOTIDE SEQUENCE [LARGE SCALE GENOMIC DNA]</scope>
    <source>
        <strain evidence="3 4">NRRL 30616</strain>
    </source>
</reference>
<dbReference type="Proteomes" id="UP000182658">
    <property type="component" value="Unassembled WGS sequence"/>
</dbReference>
<gene>
    <name evidence="3" type="ORF">CONLIGDRAFT_86849</name>
</gene>
<sequence length="740" mass="83612">MMFSSVMLSMLSSRRSPGPRPRPTRVMPRPGPPIVSTAESNCSQDSEQLDPNDVLTLSSDWGAAGTGIKTRSKCAECGWSGYDTGLFEPTRRRRFYLPRLFKSSYQPNCVSCDIRRRLHDKLEPLYGHKIQLRPEGVAEFREYTRFDLWKVFIDGEGHPVIPSGFPRGVVVSSDTGSAEAVAWVRSKLATCLQSHSTLCGALQSTSFVPTRLIYLEPLNRGGDVILLEGQDVPPGSAYVALSHCWGGKIPDCTTTRETLADRKNGIPWESIPNTFRDAMEFTLKLGLEYIWIDSVCIIQQDPSDWVREAGRMYHVYKNAQITVGAVYAENCSEGLFSGRNPRLQRKVLTVGFKDQRYQLYARRAFPDMHLPDGALDNIRMESLQTPPLFRRAWTFQERMVTPRSVFFVHGELMWDCYESVGCECGEHFDHTSRRGSSIEIISPKSSYKRSLIGDAELSVEDTWWDMVSMYSILALTNPHDKLPGIGAIAEEISRSKQPKDRYLAGLWSDTLASDLLWRSDHPEVTNRSSWTAPTWSWASIKSPIKYGASPRKMAFQTKVTVQDATCDYKDGNPYGVVVSGQVSLRGYLVPCILRRVKASTYHRLFSRFYALPSGSSDYFCVSADEEPFEAFTDEEGNLAGAIIPPWDDENWDMSCIPKTPSANLMFDVSYERHYELLQIATATHTYGTAMYCLMVSKSPKNDGTYVRKGVLHLRDLREPWVERLRQVFESAGKLSTCRLV</sequence>
<dbReference type="STRING" id="1408157.A0A1J7ICW2"/>
<evidence type="ECO:0000259" key="2">
    <source>
        <dbReference type="Pfam" id="PF06985"/>
    </source>
</evidence>
<proteinExistence type="predicted"/>
<evidence type="ECO:0000313" key="3">
    <source>
        <dbReference type="EMBL" id="OIW25269.1"/>
    </source>
</evidence>
<dbReference type="EMBL" id="KV875102">
    <property type="protein sequence ID" value="OIW25269.1"/>
    <property type="molecule type" value="Genomic_DNA"/>
</dbReference>